<dbReference type="PANTHER" id="PTHR35567:SF1">
    <property type="entry name" value="CONSERVED FUNGAL PROTEIN (AFU_ORTHOLOGUE AFUA_1G14230)"/>
    <property type="match status" value="1"/>
</dbReference>
<dbReference type="Proteomes" id="UP000284706">
    <property type="component" value="Unassembled WGS sequence"/>
</dbReference>
<dbReference type="InterPro" id="IPR021851">
    <property type="entry name" value="DUF3455"/>
</dbReference>
<keyword evidence="3" id="KW-1185">Reference proteome</keyword>
<feature type="signal peptide" evidence="1">
    <location>
        <begin position="1"/>
        <end position="22"/>
    </location>
</feature>
<accession>A0A409Y1J2</accession>
<dbReference type="EMBL" id="NHYE01001319">
    <property type="protein sequence ID" value="PPQ96858.1"/>
    <property type="molecule type" value="Genomic_DNA"/>
</dbReference>
<sequence>MFAFTTLLSLAATAPLLKAAQAFPNLPTPLVPPSFPLSWVGVAIGTQNYTCSSTSTYTNVGALAELFDISCLAGTFLFESIQDTAIAAWEAAPPSLSISEVISQLHATSNPIILGQHYYVTNPITGTGINPKWDFTSQGIDAGKPDAFVVAAKVNDGLAPTGSKDIDWVQLGNIQGSLAKQVYRTDTRLGQPPASCAPGSPEIVVKYAAKYCTGFWSLGLRDLKSSKRSSQCTDIHIIVLLMFAFSTLLSLAATVPLLSVSGLAVKRSPDVCSLSKASQSLPNMPTPLVAPSSPLSWVGVAIGTQNYTCGSTGTYTNVGALAELFDISCLAGTFFFESIQDIAIAAWEAAPPSLPASEVISKLHGTSTPVILGQHYYVTNPITGTGINPKWDFTSQGADAGKPDAFVVAAKVNDGLAPTGSKDIDWVQLGNIQGSLAKQVYRTDTRLGQPPSSCTPGSPEIVVKYAAKYWGFGASV</sequence>
<gene>
    <name evidence="2" type="ORF">CVT26_006027</name>
</gene>
<keyword evidence="1" id="KW-0732">Signal</keyword>
<organism evidence="2 3">
    <name type="scientific">Gymnopilus dilepis</name>
    <dbReference type="NCBI Taxonomy" id="231916"/>
    <lineage>
        <taxon>Eukaryota</taxon>
        <taxon>Fungi</taxon>
        <taxon>Dikarya</taxon>
        <taxon>Basidiomycota</taxon>
        <taxon>Agaricomycotina</taxon>
        <taxon>Agaricomycetes</taxon>
        <taxon>Agaricomycetidae</taxon>
        <taxon>Agaricales</taxon>
        <taxon>Agaricineae</taxon>
        <taxon>Hymenogastraceae</taxon>
        <taxon>Gymnopilus</taxon>
    </lineage>
</organism>
<evidence type="ECO:0000256" key="1">
    <source>
        <dbReference type="SAM" id="SignalP"/>
    </source>
</evidence>
<proteinExistence type="predicted"/>
<comment type="caution">
    <text evidence="2">The sequence shown here is derived from an EMBL/GenBank/DDBJ whole genome shotgun (WGS) entry which is preliminary data.</text>
</comment>
<dbReference type="PANTHER" id="PTHR35567">
    <property type="entry name" value="MALATE DEHYDROGENASE (AFU_ORTHOLOGUE AFUA_2G13800)"/>
    <property type="match status" value="1"/>
</dbReference>
<reference evidence="2 3" key="1">
    <citation type="journal article" date="2018" name="Evol. Lett.">
        <title>Horizontal gene cluster transfer increased hallucinogenic mushroom diversity.</title>
        <authorList>
            <person name="Reynolds H.T."/>
            <person name="Vijayakumar V."/>
            <person name="Gluck-Thaler E."/>
            <person name="Korotkin H.B."/>
            <person name="Matheny P.B."/>
            <person name="Slot J.C."/>
        </authorList>
    </citation>
    <scope>NUCLEOTIDE SEQUENCE [LARGE SCALE GENOMIC DNA]</scope>
    <source>
        <strain evidence="2 3">SRW20</strain>
    </source>
</reference>
<name>A0A409Y1J2_9AGAR</name>
<evidence type="ECO:0000313" key="2">
    <source>
        <dbReference type="EMBL" id="PPQ96858.1"/>
    </source>
</evidence>
<evidence type="ECO:0008006" key="4">
    <source>
        <dbReference type="Google" id="ProtNLM"/>
    </source>
</evidence>
<dbReference type="OrthoDB" id="1859733at2759"/>
<dbReference type="AlphaFoldDB" id="A0A409Y1J2"/>
<dbReference type="Pfam" id="PF11937">
    <property type="entry name" value="DUF3455"/>
    <property type="match status" value="2"/>
</dbReference>
<protein>
    <recommendedName>
        <fullName evidence="4">Malate dehydrogenase</fullName>
    </recommendedName>
</protein>
<evidence type="ECO:0000313" key="3">
    <source>
        <dbReference type="Proteomes" id="UP000284706"/>
    </source>
</evidence>
<dbReference type="InParanoid" id="A0A409Y1J2"/>
<feature type="chain" id="PRO_5019334815" description="Malate dehydrogenase" evidence="1">
    <location>
        <begin position="23"/>
        <end position="476"/>
    </location>
</feature>